<dbReference type="AlphaFoldDB" id="A0A8B8M342"/>
<dbReference type="SMART" id="SM00255">
    <property type="entry name" value="TIR"/>
    <property type="match status" value="1"/>
</dbReference>
<gene>
    <name evidence="4" type="primary">LOC113869979</name>
</gene>
<dbReference type="FunFam" id="3.40.50.10140:FF:000007">
    <property type="entry name" value="Disease resistance protein (TIR-NBS-LRR class)"/>
    <property type="match status" value="1"/>
</dbReference>
<dbReference type="InterPro" id="IPR035897">
    <property type="entry name" value="Toll_tir_struct_dom_sf"/>
</dbReference>
<dbReference type="PANTHER" id="PTHR32009">
    <property type="entry name" value="TMV RESISTANCE PROTEIN N-LIKE"/>
    <property type="match status" value="1"/>
</dbReference>
<evidence type="ECO:0000256" key="1">
    <source>
        <dbReference type="ARBA" id="ARBA00023027"/>
    </source>
</evidence>
<dbReference type="PANTHER" id="PTHR32009:SF155">
    <property type="entry name" value="DISEASE RESISTANCE PROTEIN (TIR-NBS-LRR CLASS)"/>
    <property type="match status" value="1"/>
</dbReference>
<dbReference type="GO" id="GO:0007165">
    <property type="term" value="P:signal transduction"/>
    <property type="evidence" value="ECO:0007669"/>
    <property type="project" value="InterPro"/>
</dbReference>
<evidence type="ECO:0000259" key="2">
    <source>
        <dbReference type="PROSITE" id="PS50104"/>
    </source>
</evidence>
<keyword evidence="3" id="KW-1185">Reference proteome</keyword>
<evidence type="ECO:0000313" key="4">
    <source>
        <dbReference type="RefSeq" id="XP_027362363.1"/>
    </source>
</evidence>
<feature type="non-terminal residue" evidence="4">
    <location>
        <position position="251"/>
    </location>
</feature>
<dbReference type="InterPro" id="IPR000157">
    <property type="entry name" value="TIR_dom"/>
</dbReference>
<sequence>MAWSSSSNTTPQMHEVFISFRSEDTHKTFTSHLNGALKRLDISTYIDNNLESGDEIPTTLVRAIEEAKLSVIVFSKNYAASKWCLDELVKILECGKTRRQVIMPVFYDIDPSDVRNQRGSYAEAFAKHEQIFHENKKVKEWRNGLIEAANFSGWDCNVNRTELEIVEEIAMDVLQKLNHANVSDLNHQIKKYEQLAQLQEQYFQSKPTSDNWKNHNATVERITELKMERSIRLLRLTPDMLSHMENSRPNN</sequence>
<dbReference type="Gene3D" id="3.40.50.10140">
    <property type="entry name" value="Toll/interleukin-1 receptor homology (TIR) domain"/>
    <property type="match status" value="1"/>
</dbReference>
<dbReference type="Pfam" id="PF01582">
    <property type="entry name" value="TIR"/>
    <property type="match status" value="1"/>
</dbReference>
<dbReference type="SUPFAM" id="SSF52200">
    <property type="entry name" value="Toll/Interleukin receptor TIR domain"/>
    <property type="match status" value="1"/>
</dbReference>
<organism evidence="3 4">
    <name type="scientific">Abrus precatorius</name>
    <name type="common">Indian licorice</name>
    <name type="synonym">Glycine abrus</name>
    <dbReference type="NCBI Taxonomy" id="3816"/>
    <lineage>
        <taxon>Eukaryota</taxon>
        <taxon>Viridiplantae</taxon>
        <taxon>Streptophyta</taxon>
        <taxon>Embryophyta</taxon>
        <taxon>Tracheophyta</taxon>
        <taxon>Spermatophyta</taxon>
        <taxon>Magnoliopsida</taxon>
        <taxon>eudicotyledons</taxon>
        <taxon>Gunneridae</taxon>
        <taxon>Pentapetalae</taxon>
        <taxon>rosids</taxon>
        <taxon>fabids</taxon>
        <taxon>Fabales</taxon>
        <taxon>Fabaceae</taxon>
        <taxon>Papilionoideae</taxon>
        <taxon>50 kb inversion clade</taxon>
        <taxon>NPAAA clade</taxon>
        <taxon>indigoferoid/millettioid clade</taxon>
        <taxon>Abreae</taxon>
        <taxon>Abrus</taxon>
    </lineage>
</organism>
<dbReference type="RefSeq" id="XP_027362363.1">
    <property type="nucleotide sequence ID" value="XM_027506562.1"/>
</dbReference>
<keyword evidence="1" id="KW-0520">NAD</keyword>
<accession>A0A8B8M342</accession>
<reference evidence="4" key="2">
    <citation type="submission" date="2025-08" db="UniProtKB">
        <authorList>
            <consortium name="RefSeq"/>
        </authorList>
    </citation>
    <scope>IDENTIFICATION</scope>
    <source>
        <tissue evidence="4">Young leaves</tissue>
    </source>
</reference>
<evidence type="ECO:0000313" key="3">
    <source>
        <dbReference type="Proteomes" id="UP000694853"/>
    </source>
</evidence>
<feature type="domain" description="TIR" evidence="2">
    <location>
        <begin position="12"/>
        <end position="177"/>
    </location>
</feature>
<dbReference type="Proteomes" id="UP000694853">
    <property type="component" value="Unplaced"/>
</dbReference>
<dbReference type="PROSITE" id="PS50104">
    <property type="entry name" value="TIR"/>
    <property type="match status" value="1"/>
</dbReference>
<dbReference type="GeneID" id="113869979"/>
<protein>
    <submittedName>
        <fullName evidence="4">TMV resistance protein N-like</fullName>
    </submittedName>
</protein>
<dbReference type="KEGG" id="aprc:113869979"/>
<dbReference type="OrthoDB" id="1905256at2759"/>
<reference evidence="3" key="1">
    <citation type="journal article" date="2019" name="Toxins">
        <title>Detection of Abrin-Like and Prepropulchellin-Like Toxin Genes and Transcripts Using Whole Genome Sequencing and Full-Length Transcript Sequencing of Abrus precatorius.</title>
        <authorList>
            <person name="Hovde B.T."/>
            <person name="Daligault H.E."/>
            <person name="Hanschen E.R."/>
            <person name="Kunde Y.A."/>
            <person name="Johnson M.B."/>
            <person name="Starkenburg S.R."/>
            <person name="Johnson S.L."/>
        </authorList>
    </citation>
    <scope>NUCLEOTIDE SEQUENCE [LARGE SCALE GENOMIC DNA]</scope>
</reference>
<name>A0A8B8M342_ABRPR</name>
<proteinExistence type="predicted"/>